<dbReference type="NCBIfam" id="TIGR01498">
    <property type="entry name" value="folK"/>
    <property type="match status" value="1"/>
</dbReference>
<evidence type="ECO:0000313" key="11">
    <source>
        <dbReference type="EMBL" id="MEW1974892.1"/>
    </source>
</evidence>
<protein>
    <recommendedName>
        <fullName evidence="3">2-amino-4-hydroxy-6-hydroxymethyldihydropteridine diphosphokinase</fullName>
        <ecNumber evidence="3">2.7.6.3</ecNumber>
    </recommendedName>
</protein>
<feature type="region of interest" description="Disordered" evidence="9">
    <location>
        <begin position="182"/>
        <end position="203"/>
    </location>
</feature>
<evidence type="ECO:0000256" key="4">
    <source>
        <dbReference type="ARBA" id="ARBA00022679"/>
    </source>
</evidence>
<dbReference type="Pfam" id="PF01288">
    <property type="entry name" value="HPPK"/>
    <property type="match status" value="1"/>
</dbReference>
<name>A0ABV3LG57_9MICO</name>
<keyword evidence="6" id="KW-0418">Kinase</keyword>
<evidence type="ECO:0000259" key="10">
    <source>
        <dbReference type="Pfam" id="PF01288"/>
    </source>
</evidence>
<feature type="domain" description="7,8-dihydro-6-hydroxymethylpterin-pyrophosphokinase" evidence="10">
    <location>
        <begin position="22"/>
        <end position="154"/>
    </location>
</feature>
<evidence type="ECO:0000256" key="9">
    <source>
        <dbReference type="SAM" id="MobiDB-lite"/>
    </source>
</evidence>
<sequence length="203" mass="22165">MIRKPPPARPDPRPGRDAANAVVALGANLGDRRETIRRAVERISRLPLVDEVRLSELHETVAVRLDGPDPDAPVYVNAVAIVSTRLAPEVLMGMLHAIEEEHGRERRERWGDRTLDLDLITYGDIVSDDPRLLLPHPRAAERLFVLDPWLSVDPDGEIPGRGRIADLAAGLRADAAGEVAVDDTDEVAVDDTTDDSTDDSGRG</sequence>
<proteinExistence type="predicted"/>
<dbReference type="PANTHER" id="PTHR43071:SF1">
    <property type="entry name" value="2-AMINO-4-HYDROXY-6-HYDROXYMETHYLDIHYDROPTERIDINE PYROPHOSPHOKINASE"/>
    <property type="match status" value="1"/>
</dbReference>
<evidence type="ECO:0000256" key="6">
    <source>
        <dbReference type="ARBA" id="ARBA00022777"/>
    </source>
</evidence>
<gene>
    <name evidence="11" type="primary">folK</name>
    <name evidence="11" type="ORF">AB0301_07440</name>
</gene>
<dbReference type="InterPro" id="IPR000550">
    <property type="entry name" value="Hppk"/>
</dbReference>
<dbReference type="RefSeq" id="WP_084595576.1">
    <property type="nucleotide sequence ID" value="NZ_JBFBMH010000008.1"/>
</dbReference>
<dbReference type="EC" id="2.7.6.3" evidence="3"/>
<keyword evidence="5" id="KW-0547">Nucleotide-binding</keyword>
<evidence type="ECO:0000256" key="8">
    <source>
        <dbReference type="ARBA" id="ARBA00022909"/>
    </source>
</evidence>
<evidence type="ECO:0000256" key="1">
    <source>
        <dbReference type="ARBA" id="ARBA00000198"/>
    </source>
</evidence>
<dbReference type="GO" id="GO:0003848">
    <property type="term" value="F:2-amino-4-hydroxy-6-hydroxymethyldihydropteridine diphosphokinase activity"/>
    <property type="evidence" value="ECO:0007669"/>
    <property type="project" value="UniProtKB-EC"/>
</dbReference>
<evidence type="ECO:0000256" key="3">
    <source>
        <dbReference type="ARBA" id="ARBA00013253"/>
    </source>
</evidence>
<dbReference type="CDD" id="cd00483">
    <property type="entry name" value="HPPK"/>
    <property type="match status" value="1"/>
</dbReference>
<keyword evidence="12" id="KW-1185">Reference proteome</keyword>
<keyword evidence="8" id="KW-0289">Folate biosynthesis</keyword>
<evidence type="ECO:0000256" key="7">
    <source>
        <dbReference type="ARBA" id="ARBA00022840"/>
    </source>
</evidence>
<organism evidence="11 12">
    <name type="scientific">Microbacterium profundi</name>
    <dbReference type="NCBI Taxonomy" id="450380"/>
    <lineage>
        <taxon>Bacteria</taxon>
        <taxon>Bacillati</taxon>
        <taxon>Actinomycetota</taxon>
        <taxon>Actinomycetes</taxon>
        <taxon>Micrococcales</taxon>
        <taxon>Microbacteriaceae</taxon>
        <taxon>Microbacterium</taxon>
    </lineage>
</organism>
<dbReference type="InterPro" id="IPR035907">
    <property type="entry name" value="Hppk_sf"/>
</dbReference>
<dbReference type="Proteomes" id="UP001553715">
    <property type="component" value="Unassembled WGS sequence"/>
</dbReference>
<keyword evidence="7" id="KW-0067">ATP-binding</keyword>
<comment type="caution">
    <text evidence="11">The sequence shown here is derived from an EMBL/GenBank/DDBJ whole genome shotgun (WGS) entry which is preliminary data.</text>
</comment>
<comment type="pathway">
    <text evidence="2">Cofactor biosynthesis; tetrahydrofolate biosynthesis; 2-amino-4-hydroxy-6-hydroxymethyl-7,8-dihydropteridine diphosphate from 7,8-dihydroneopterin triphosphate: step 4/4.</text>
</comment>
<dbReference type="PANTHER" id="PTHR43071">
    <property type="entry name" value="2-AMINO-4-HYDROXY-6-HYDROXYMETHYLDIHYDROPTERIDINE PYROPHOSPHOKINASE"/>
    <property type="match status" value="1"/>
</dbReference>
<comment type="catalytic activity">
    <reaction evidence="1">
        <text>6-hydroxymethyl-7,8-dihydropterin + ATP = (7,8-dihydropterin-6-yl)methyl diphosphate + AMP + H(+)</text>
        <dbReference type="Rhea" id="RHEA:11412"/>
        <dbReference type="ChEBI" id="CHEBI:15378"/>
        <dbReference type="ChEBI" id="CHEBI:30616"/>
        <dbReference type="ChEBI" id="CHEBI:44841"/>
        <dbReference type="ChEBI" id="CHEBI:72950"/>
        <dbReference type="ChEBI" id="CHEBI:456215"/>
        <dbReference type="EC" id="2.7.6.3"/>
    </reaction>
</comment>
<dbReference type="EMBL" id="JBFBMH010000008">
    <property type="protein sequence ID" value="MEW1974892.1"/>
    <property type="molecule type" value="Genomic_DNA"/>
</dbReference>
<keyword evidence="4 11" id="KW-0808">Transferase</keyword>
<accession>A0ABV3LG57</accession>
<reference evidence="11 12" key="1">
    <citation type="submission" date="2024-06" db="EMBL/GenBank/DDBJ databases">
        <title>The Natural Products Discovery Center: Release of the First 8490 Sequenced Strains for Exploring Actinobacteria Biosynthetic Diversity.</title>
        <authorList>
            <person name="Kalkreuter E."/>
            <person name="Kautsar S.A."/>
            <person name="Yang D."/>
            <person name="Bader C.D."/>
            <person name="Teijaro C.N."/>
            <person name="Fluegel L."/>
            <person name="Davis C.M."/>
            <person name="Simpson J.R."/>
            <person name="Lauterbach L."/>
            <person name="Steele A.D."/>
            <person name="Gui C."/>
            <person name="Meng S."/>
            <person name="Li G."/>
            <person name="Viehrig K."/>
            <person name="Ye F."/>
            <person name="Su P."/>
            <person name="Kiefer A.F."/>
            <person name="Nichols A."/>
            <person name="Cepeda A.J."/>
            <person name="Yan W."/>
            <person name="Fan B."/>
            <person name="Jiang Y."/>
            <person name="Adhikari A."/>
            <person name="Zheng C.-J."/>
            <person name="Schuster L."/>
            <person name="Cowan T.M."/>
            <person name="Smanski M.J."/>
            <person name="Chevrette M.G."/>
            <person name="De Carvalho L.P.S."/>
            <person name="Shen B."/>
        </authorList>
    </citation>
    <scope>NUCLEOTIDE SEQUENCE [LARGE SCALE GENOMIC DNA]</scope>
    <source>
        <strain evidence="11 12">NPDC077434</strain>
    </source>
</reference>
<dbReference type="SUPFAM" id="SSF55083">
    <property type="entry name" value="6-hydroxymethyl-7,8-dihydropterin pyrophosphokinase, HPPK"/>
    <property type="match status" value="1"/>
</dbReference>
<evidence type="ECO:0000256" key="5">
    <source>
        <dbReference type="ARBA" id="ARBA00022741"/>
    </source>
</evidence>
<evidence type="ECO:0000256" key="2">
    <source>
        <dbReference type="ARBA" id="ARBA00005051"/>
    </source>
</evidence>
<dbReference type="Gene3D" id="3.30.70.560">
    <property type="entry name" value="7,8-Dihydro-6-hydroxymethylpterin-pyrophosphokinase HPPK"/>
    <property type="match status" value="1"/>
</dbReference>
<evidence type="ECO:0000313" key="12">
    <source>
        <dbReference type="Proteomes" id="UP001553715"/>
    </source>
</evidence>